<dbReference type="Gene3D" id="3.40.630.30">
    <property type="match status" value="1"/>
</dbReference>
<dbReference type="InterPro" id="IPR016181">
    <property type="entry name" value="Acyl_CoA_acyltransferase"/>
</dbReference>
<name>A0A1I1J988_9GAMM</name>
<dbReference type="RefSeq" id="WP_091982564.1">
    <property type="nucleotide sequence ID" value="NZ_FOLO01000009.1"/>
</dbReference>
<proteinExistence type="predicted"/>
<keyword evidence="2" id="KW-0808">Transferase</keyword>
<accession>A0A1I1J988</accession>
<dbReference type="Pfam" id="PF13673">
    <property type="entry name" value="Acetyltransf_10"/>
    <property type="match status" value="1"/>
</dbReference>
<reference evidence="2 3" key="1">
    <citation type="submission" date="2016-10" db="EMBL/GenBank/DDBJ databases">
        <authorList>
            <person name="de Groot N.N."/>
        </authorList>
    </citation>
    <scope>NUCLEOTIDE SEQUENCE [LARGE SCALE GENOMIC DNA]</scope>
    <source>
        <strain evidence="2 3">DSM 6059</strain>
    </source>
</reference>
<evidence type="ECO:0000313" key="3">
    <source>
        <dbReference type="Proteomes" id="UP000198862"/>
    </source>
</evidence>
<organism evidence="2 3">
    <name type="scientific">Pseudoalteromonas denitrificans DSM 6059</name>
    <dbReference type="NCBI Taxonomy" id="1123010"/>
    <lineage>
        <taxon>Bacteria</taxon>
        <taxon>Pseudomonadati</taxon>
        <taxon>Pseudomonadota</taxon>
        <taxon>Gammaproteobacteria</taxon>
        <taxon>Alteromonadales</taxon>
        <taxon>Pseudoalteromonadaceae</taxon>
        <taxon>Pseudoalteromonas</taxon>
    </lineage>
</organism>
<keyword evidence="3" id="KW-1185">Reference proteome</keyword>
<dbReference type="STRING" id="1123010.SAMN02745724_01607"/>
<protein>
    <submittedName>
        <fullName evidence="2">Acetyltransferase (GNAT) family protein</fullName>
    </submittedName>
</protein>
<dbReference type="OrthoDB" id="3216107at2"/>
<dbReference type="GO" id="GO:0016747">
    <property type="term" value="F:acyltransferase activity, transferring groups other than amino-acyl groups"/>
    <property type="evidence" value="ECO:0007669"/>
    <property type="project" value="InterPro"/>
</dbReference>
<dbReference type="InterPro" id="IPR000182">
    <property type="entry name" value="GNAT_dom"/>
</dbReference>
<dbReference type="EMBL" id="FOLO01000009">
    <property type="protein sequence ID" value="SFC42000.1"/>
    <property type="molecule type" value="Genomic_DNA"/>
</dbReference>
<evidence type="ECO:0000259" key="1">
    <source>
        <dbReference type="PROSITE" id="PS51186"/>
    </source>
</evidence>
<evidence type="ECO:0000313" key="2">
    <source>
        <dbReference type="EMBL" id="SFC42000.1"/>
    </source>
</evidence>
<feature type="domain" description="N-acetyltransferase" evidence="1">
    <location>
        <begin position="103"/>
        <end position="240"/>
    </location>
</feature>
<dbReference type="SUPFAM" id="SSF55729">
    <property type="entry name" value="Acyl-CoA N-acyltransferases (Nat)"/>
    <property type="match status" value="1"/>
</dbReference>
<dbReference type="CDD" id="cd04301">
    <property type="entry name" value="NAT_SF"/>
    <property type="match status" value="1"/>
</dbReference>
<dbReference type="AlphaFoldDB" id="A0A1I1J988"/>
<gene>
    <name evidence="2" type="ORF">SAMN02745724_01607</name>
</gene>
<dbReference type="Proteomes" id="UP000198862">
    <property type="component" value="Unassembled WGS sequence"/>
</dbReference>
<dbReference type="PROSITE" id="PS51186">
    <property type="entry name" value="GNAT"/>
    <property type="match status" value="1"/>
</dbReference>
<sequence length="240" mass="26496">MKLALNKNLNNLNQFWQSLDANKKNDVFSHQSWPNKQWKIDFTLPNASLNWLLPVNKSYSTLTDVSDHEVSKLGLVVKNQLVAMSLSLKTDDGTHIKVGEKHSKIVKLNIKEDATRWAVACGQAFGYEIDASVIQGLLKDSNASVFSYMVDDQIAGTAISYKSGDTLGIHQLGTVSSFRKMGIAASLMQHLLSQANSEGAHFVTLQASKAGLHLYERLGFQALGKITSLVRSDRSFKLSK</sequence>